<accession>A0A1X1X7G2</accession>
<evidence type="ECO:0000313" key="3">
    <source>
        <dbReference type="Proteomes" id="UP000193928"/>
    </source>
</evidence>
<comment type="similarity">
    <text evidence="1">Belongs to the LOG family.</text>
</comment>
<dbReference type="InterPro" id="IPR005269">
    <property type="entry name" value="LOG"/>
</dbReference>
<dbReference type="PANTHER" id="PTHR43393:SF2">
    <property type="entry name" value="CYTOKININ RIBOSIDE 5'-MONOPHOSPHATE PHOSPHORIBOHYDROLASE"/>
    <property type="match status" value="1"/>
</dbReference>
<comment type="catalytic activity">
    <reaction evidence="1">
        <text>9-ribosyl-trans-zeatin 5'-phosphate + H2O = trans-zeatin + D-ribose 5-phosphate</text>
        <dbReference type="Rhea" id="RHEA:48564"/>
        <dbReference type="ChEBI" id="CHEBI:15377"/>
        <dbReference type="ChEBI" id="CHEBI:16522"/>
        <dbReference type="ChEBI" id="CHEBI:78346"/>
        <dbReference type="ChEBI" id="CHEBI:87947"/>
        <dbReference type="EC" id="3.2.2.n1"/>
    </reaction>
</comment>
<dbReference type="Proteomes" id="UP000193928">
    <property type="component" value="Unassembled WGS sequence"/>
</dbReference>
<dbReference type="GO" id="GO:0009691">
    <property type="term" value="P:cytokinin biosynthetic process"/>
    <property type="evidence" value="ECO:0007669"/>
    <property type="project" value="UniProtKB-UniRule"/>
</dbReference>
<comment type="caution">
    <text evidence="2">The sequence shown here is derived from an EMBL/GenBank/DDBJ whole genome shotgun (WGS) entry which is preliminary data.</text>
</comment>
<evidence type="ECO:0000256" key="1">
    <source>
        <dbReference type="RuleBase" id="RU363015"/>
    </source>
</evidence>
<protein>
    <recommendedName>
        <fullName evidence="1">Cytokinin riboside 5'-monophosphate phosphoribohydrolase</fullName>
        <ecNumber evidence="1">3.2.2.n1</ecNumber>
    </recommendedName>
</protein>
<organism evidence="2 3">
    <name type="scientific">Mycobacterium gordonae</name>
    <dbReference type="NCBI Taxonomy" id="1778"/>
    <lineage>
        <taxon>Bacteria</taxon>
        <taxon>Bacillati</taxon>
        <taxon>Actinomycetota</taxon>
        <taxon>Actinomycetes</taxon>
        <taxon>Mycobacteriales</taxon>
        <taxon>Mycobacteriaceae</taxon>
        <taxon>Mycobacterium</taxon>
    </lineage>
</organism>
<dbReference type="PANTHER" id="PTHR43393">
    <property type="entry name" value="CYTOKININ RIBOSIDE 5'-MONOPHOSPHATE PHOSPHORIBOHYDROLASE"/>
    <property type="match status" value="1"/>
</dbReference>
<dbReference type="NCBIfam" id="TIGR00730">
    <property type="entry name" value="Rossman fold protein, TIGR00730 family"/>
    <property type="match status" value="1"/>
</dbReference>
<evidence type="ECO:0000313" key="2">
    <source>
        <dbReference type="EMBL" id="ORV94827.1"/>
    </source>
</evidence>
<proteinExistence type="inferred from homology"/>
<sequence length="246" mass="27090">MTVRPQSSPGPPVTCDEELLCCLGPDFPPLGGTDPERVARIRDEVARGFAALSDVAQAVTIFGSARTPADHRYYRLARVLAARLGAQRFDIITGGGAGIMEAANRGARDAGVRSIGLGIELPFEQTTNPYVDVSLRFNYFFARKLMFIRYASAFVVFPGGFGTLDELFEALTLIQTGKTPHFPVVLAVSEHWKGLEQWIRARLLESQLVAADDLKLLVLADDPDQIVQIIEAGRDQQRRTYRTTPL</sequence>
<keyword evidence="3" id="KW-1185">Reference proteome</keyword>
<dbReference type="GO" id="GO:0005829">
    <property type="term" value="C:cytosol"/>
    <property type="evidence" value="ECO:0007669"/>
    <property type="project" value="TreeGrafter"/>
</dbReference>
<dbReference type="Pfam" id="PF03641">
    <property type="entry name" value="Lysine_decarbox"/>
    <property type="match status" value="1"/>
</dbReference>
<gene>
    <name evidence="2" type="ORF">AWC08_16235</name>
</gene>
<name>A0A1X1X7G2_MYCGO</name>
<dbReference type="SUPFAM" id="SSF102405">
    <property type="entry name" value="MCP/YpsA-like"/>
    <property type="match status" value="1"/>
</dbReference>
<dbReference type="Gene3D" id="3.40.50.450">
    <property type="match status" value="1"/>
</dbReference>
<dbReference type="InterPro" id="IPR052341">
    <property type="entry name" value="LOG_family_nucleotidases"/>
</dbReference>
<reference evidence="2 3" key="1">
    <citation type="submission" date="2016-01" db="EMBL/GenBank/DDBJ databases">
        <title>The new phylogeny of the genus Mycobacterium.</title>
        <authorList>
            <person name="Tarcisio F."/>
            <person name="Conor M."/>
            <person name="Antonella G."/>
            <person name="Elisabetta G."/>
            <person name="Giulia F.S."/>
            <person name="Sara T."/>
            <person name="Anna F."/>
            <person name="Clotilde B."/>
            <person name="Roberto B."/>
            <person name="Veronica D.S."/>
            <person name="Fabio R."/>
            <person name="Monica P."/>
            <person name="Olivier J."/>
            <person name="Enrico T."/>
            <person name="Nicola S."/>
        </authorList>
    </citation>
    <scope>NUCLEOTIDE SEQUENCE [LARGE SCALE GENOMIC DNA]</scope>
    <source>
        <strain evidence="2 3">DSM 44160</strain>
    </source>
</reference>
<dbReference type="EMBL" id="LQOY01000027">
    <property type="protein sequence ID" value="ORV94827.1"/>
    <property type="molecule type" value="Genomic_DNA"/>
</dbReference>
<keyword evidence="1" id="KW-0378">Hydrolase</keyword>
<dbReference type="InterPro" id="IPR031100">
    <property type="entry name" value="LOG_fam"/>
</dbReference>
<dbReference type="EC" id="3.2.2.n1" evidence="1"/>
<comment type="catalytic activity">
    <reaction evidence="1">
        <text>N(6)-(dimethylallyl)adenosine 5'-phosphate + H2O = N(6)-dimethylallyladenine + D-ribose 5-phosphate</text>
        <dbReference type="Rhea" id="RHEA:48560"/>
        <dbReference type="ChEBI" id="CHEBI:15377"/>
        <dbReference type="ChEBI" id="CHEBI:17660"/>
        <dbReference type="ChEBI" id="CHEBI:57526"/>
        <dbReference type="ChEBI" id="CHEBI:78346"/>
        <dbReference type="EC" id="3.2.2.n1"/>
    </reaction>
</comment>
<dbReference type="GO" id="GO:0102682">
    <property type="term" value="F:cytokinin riboside 5'-monophosphate phosphoribohydrolase activity"/>
    <property type="evidence" value="ECO:0007669"/>
    <property type="project" value="RHEA"/>
</dbReference>
<dbReference type="AlphaFoldDB" id="A0A1X1X7G2"/>
<keyword evidence="1" id="KW-0203">Cytokinin biosynthesis</keyword>